<keyword evidence="1" id="KW-0479">Metal-binding</keyword>
<dbReference type="Proteomes" id="UP000000689">
    <property type="component" value="Chromosome 9"/>
</dbReference>
<dbReference type="KEGG" id="ndi:NDAI_0I01040"/>
<reference evidence="5 6" key="1">
    <citation type="journal article" date="2011" name="Proc. Natl. Acad. Sci. U.S.A.">
        <title>Evolutionary erosion of yeast sex chromosomes by mating-type switching accidents.</title>
        <authorList>
            <person name="Gordon J.L."/>
            <person name="Armisen D."/>
            <person name="Proux-Wera E."/>
            <person name="Oheigeartaigh S.S."/>
            <person name="Byrne K.P."/>
            <person name="Wolfe K.H."/>
        </authorList>
    </citation>
    <scope>NUCLEOTIDE SEQUENCE [LARGE SCALE GENOMIC DNA]</scope>
    <source>
        <strain evidence="6">ATCC 10597 / BCRC 20456 / CBS 421 / NBRC 0211 / NRRL Y-12639</strain>
    </source>
</reference>
<protein>
    <recommendedName>
        <fullName evidence="4">RING-CH-type domain-containing protein</fullName>
    </recommendedName>
</protein>
<dbReference type="OMA" id="WICLEES"/>
<sequence>MFSFFKLQTCRCWICLEESEYDQTWLIHKCGCNLQVHKTCYLQWIYKRNMDDYELLRPIFDNVDQRVKASLYHILDNHPYFPREGMWNKNNLLFSLISPQPIRMLGIYTMFFKEIVNTDSLILSRSQCPQCQKQIQLTDLRPYKSPILLDLIYQWKLTLDYIGRHATYLTIPLVLAPWSIQKFLVRIGLRQLQCLFPESILRIILDTVTTKSLNTFSETTSGLASIPPYTRFLLFLTPLSFFAINSHVFPSSAVRIIWTSLILRRINVKYTKDTPILKTARKLFLISNSLIMLYFNVMRQLLSSTIYKKLAQSVLLSIQQEFVKVEPLRKDTPNDDDDDAYRENMLDYSQTLVYSGDFENIIECLAWPFIGNFIGQKLLNGLLKLKRIYKFKWLHFIYDGETDQMIFNFIGCGILPVIKQLARLYASKKYTEELHATANFIFNELEFPNVIKYYRPFEIMTKPVYIEGELLEKLKKQVHYEDKQGDY</sequence>
<evidence type="ECO:0000256" key="3">
    <source>
        <dbReference type="ARBA" id="ARBA00022833"/>
    </source>
</evidence>
<evidence type="ECO:0000259" key="4">
    <source>
        <dbReference type="Pfam" id="PF12906"/>
    </source>
</evidence>
<keyword evidence="2" id="KW-0863">Zinc-finger</keyword>
<dbReference type="EMBL" id="HE580275">
    <property type="protein sequence ID" value="CCD26673.1"/>
    <property type="molecule type" value="Genomic_DNA"/>
</dbReference>
<proteinExistence type="predicted"/>
<keyword evidence="3" id="KW-0862">Zinc</keyword>
<evidence type="ECO:0000313" key="5">
    <source>
        <dbReference type="EMBL" id="CCD26673.1"/>
    </source>
</evidence>
<dbReference type="InterPro" id="IPR013083">
    <property type="entry name" value="Znf_RING/FYVE/PHD"/>
</dbReference>
<organism evidence="5 6">
    <name type="scientific">Naumovozyma dairenensis (strain ATCC 10597 / BCRC 20456 / CBS 421 / NBRC 0211 / NRRL Y-12639)</name>
    <name type="common">Saccharomyces dairenensis</name>
    <dbReference type="NCBI Taxonomy" id="1071378"/>
    <lineage>
        <taxon>Eukaryota</taxon>
        <taxon>Fungi</taxon>
        <taxon>Dikarya</taxon>
        <taxon>Ascomycota</taxon>
        <taxon>Saccharomycotina</taxon>
        <taxon>Saccharomycetes</taxon>
        <taxon>Saccharomycetales</taxon>
        <taxon>Saccharomycetaceae</taxon>
        <taxon>Naumovozyma</taxon>
    </lineage>
</organism>
<dbReference type="RefSeq" id="XP_003671916.1">
    <property type="nucleotide sequence ID" value="XM_003671868.1"/>
</dbReference>
<gene>
    <name evidence="5" type="primary">NDAI0I01040</name>
    <name evidence="5" type="ordered locus">NDAI_0I01040</name>
</gene>
<dbReference type="GeneID" id="11493527"/>
<dbReference type="Pfam" id="PF12906">
    <property type="entry name" value="RINGv"/>
    <property type="match status" value="1"/>
</dbReference>
<accession>G0WFW2</accession>
<dbReference type="HOGENOM" id="CLU_636401_0_0_1"/>
<dbReference type="InterPro" id="IPR011016">
    <property type="entry name" value="Znf_RING-CH"/>
</dbReference>
<evidence type="ECO:0000313" key="6">
    <source>
        <dbReference type="Proteomes" id="UP000000689"/>
    </source>
</evidence>
<evidence type="ECO:0000256" key="2">
    <source>
        <dbReference type="ARBA" id="ARBA00022771"/>
    </source>
</evidence>
<name>G0WFW2_NAUDC</name>
<dbReference type="GO" id="GO:0008270">
    <property type="term" value="F:zinc ion binding"/>
    <property type="evidence" value="ECO:0007669"/>
    <property type="project" value="UniProtKB-KW"/>
</dbReference>
<dbReference type="Gene3D" id="3.30.40.10">
    <property type="entry name" value="Zinc/RING finger domain, C3HC4 (zinc finger)"/>
    <property type="match status" value="1"/>
</dbReference>
<keyword evidence="6" id="KW-1185">Reference proteome</keyword>
<dbReference type="OrthoDB" id="4070369at2759"/>
<feature type="domain" description="RING-CH-type" evidence="4">
    <location>
        <begin position="12"/>
        <end position="48"/>
    </location>
</feature>
<dbReference type="AlphaFoldDB" id="G0WFW2"/>
<dbReference type="eggNOG" id="ENOG502RQF8">
    <property type="taxonomic scope" value="Eukaryota"/>
</dbReference>
<evidence type="ECO:0000256" key="1">
    <source>
        <dbReference type="ARBA" id="ARBA00022723"/>
    </source>
</evidence>